<organism evidence="1 2">
    <name type="scientific">Glarea lozoyensis (strain ATCC 74030 / MF5533)</name>
    <dbReference type="NCBI Taxonomy" id="1104152"/>
    <lineage>
        <taxon>Eukaryota</taxon>
        <taxon>Fungi</taxon>
        <taxon>Dikarya</taxon>
        <taxon>Ascomycota</taxon>
        <taxon>Pezizomycotina</taxon>
        <taxon>Leotiomycetes</taxon>
        <taxon>Helotiales</taxon>
        <taxon>Helotiaceae</taxon>
        <taxon>Glarea</taxon>
    </lineage>
</organism>
<sequence>MSVPQVMAYSGGSAASFVVYKYRYVFTPYLASLMKNPPSVICPAHKNIV</sequence>
<accession>H0EN98</accession>
<gene>
    <name evidence="1" type="ORF">M7I_4101</name>
</gene>
<keyword evidence="2" id="KW-1185">Reference proteome</keyword>
<evidence type="ECO:0000313" key="2">
    <source>
        <dbReference type="Proteomes" id="UP000005446"/>
    </source>
</evidence>
<dbReference type="EMBL" id="AGUE01000101">
    <property type="protein sequence ID" value="EHL00019.1"/>
    <property type="molecule type" value="Genomic_DNA"/>
</dbReference>
<proteinExistence type="predicted"/>
<protein>
    <submittedName>
        <fullName evidence="1">Uncharacterized protein</fullName>
    </submittedName>
</protein>
<dbReference type="AlphaFoldDB" id="H0EN98"/>
<dbReference type="HOGENOM" id="CLU_3143219_0_0_1"/>
<comment type="caution">
    <text evidence="1">The sequence shown here is derived from an EMBL/GenBank/DDBJ whole genome shotgun (WGS) entry which is preliminary data.</text>
</comment>
<evidence type="ECO:0000313" key="1">
    <source>
        <dbReference type="EMBL" id="EHL00019.1"/>
    </source>
</evidence>
<name>H0EN98_GLAL7</name>
<dbReference type="InParanoid" id="H0EN98"/>
<reference evidence="1 2" key="1">
    <citation type="journal article" date="2012" name="Eukaryot. Cell">
        <title>Genome sequence of the fungus Glarea lozoyensis: the first genome sequence of a species from the Helotiaceae family.</title>
        <authorList>
            <person name="Youssar L."/>
            <person name="Gruening B.A."/>
            <person name="Erxleben A."/>
            <person name="Guenther S."/>
            <person name="Huettel W."/>
        </authorList>
    </citation>
    <scope>NUCLEOTIDE SEQUENCE [LARGE SCALE GENOMIC DNA]</scope>
    <source>
        <strain evidence="2">ATCC 74030 / MF5533</strain>
    </source>
</reference>
<dbReference type="Proteomes" id="UP000005446">
    <property type="component" value="Unassembled WGS sequence"/>
</dbReference>